<evidence type="ECO:0000313" key="3">
    <source>
        <dbReference type="Proteomes" id="UP000601435"/>
    </source>
</evidence>
<proteinExistence type="predicted"/>
<organism evidence="2 3">
    <name type="scientific">Symbiodinium necroappetens</name>
    <dbReference type="NCBI Taxonomy" id="1628268"/>
    <lineage>
        <taxon>Eukaryota</taxon>
        <taxon>Sar</taxon>
        <taxon>Alveolata</taxon>
        <taxon>Dinophyceae</taxon>
        <taxon>Suessiales</taxon>
        <taxon>Symbiodiniaceae</taxon>
        <taxon>Symbiodinium</taxon>
    </lineage>
</organism>
<comment type="caution">
    <text evidence="2">The sequence shown here is derived from an EMBL/GenBank/DDBJ whole genome shotgun (WGS) entry which is preliminary data.</text>
</comment>
<dbReference type="AlphaFoldDB" id="A0A812KF31"/>
<keyword evidence="3" id="KW-1185">Reference proteome</keyword>
<name>A0A812KF31_9DINO</name>
<reference evidence="2" key="1">
    <citation type="submission" date="2021-02" db="EMBL/GenBank/DDBJ databases">
        <authorList>
            <person name="Dougan E. K."/>
            <person name="Rhodes N."/>
            <person name="Thang M."/>
            <person name="Chan C."/>
        </authorList>
    </citation>
    <scope>NUCLEOTIDE SEQUENCE</scope>
</reference>
<feature type="non-terminal residue" evidence="2">
    <location>
        <position position="132"/>
    </location>
</feature>
<evidence type="ECO:0000256" key="1">
    <source>
        <dbReference type="SAM" id="MobiDB-lite"/>
    </source>
</evidence>
<accession>A0A812KF31</accession>
<feature type="region of interest" description="Disordered" evidence="1">
    <location>
        <begin position="1"/>
        <end position="33"/>
    </location>
</feature>
<evidence type="ECO:0000313" key="2">
    <source>
        <dbReference type="EMBL" id="CAE7222607.1"/>
    </source>
</evidence>
<dbReference type="Proteomes" id="UP000601435">
    <property type="component" value="Unassembled WGS sequence"/>
</dbReference>
<sequence length="132" mass="14443">MDVSVDLNDTLVEGEGQRATSLQDKSDGLTAQPHNEELSKLLKKLGYPDVGEGIKPSSLLAKAISACQKRLGKLKEIMPNPPKAPEADATPSTESKESKEAAIQERLFHKLMKMYTTIDEACDELLQFQTDG</sequence>
<dbReference type="EMBL" id="CAJNJA010007272">
    <property type="protein sequence ID" value="CAE7222607.1"/>
    <property type="molecule type" value="Genomic_DNA"/>
</dbReference>
<gene>
    <name evidence="2" type="ORF">SNEC2469_LOCUS2931</name>
</gene>
<feature type="region of interest" description="Disordered" evidence="1">
    <location>
        <begin position="74"/>
        <end position="100"/>
    </location>
</feature>
<protein>
    <submittedName>
        <fullName evidence="2">Uncharacterized protein</fullName>
    </submittedName>
</protein>